<gene>
    <name evidence="1" type="ORF">SAJA_04400</name>
</gene>
<sequence length="108" mass="12492">MILPCLARACLTSGNKTRPLCALGMNDNENPAKRIHSQSDETWLTRRIWIFDRQRRQVPERLFGMSKAHAMLFKICSRLVRVKLNVHLSSMHHMHIASQVILSTVRSQ</sequence>
<accession>A0A423PYT8</accession>
<comment type="caution">
    <text evidence="1">The sequence shown here is derived from an EMBL/GenBank/DDBJ whole genome shotgun (WGS) entry which is preliminary data.</text>
</comment>
<dbReference type="EMBL" id="AYKG01000010">
    <property type="protein sequence ID" value="ROO30775.1"/>
    <property type="molecule type" value="Genomic_DNA"/>
</dbReference>
<dbReference type="InParanoid" id="A0A423PYT8"/>
<keyword evidence="2" id="KW-1185">Reference proteome</keyword>
<dbReference type="Proteomes" id="UP000285310">
    <property type="component" value="Unassembled WGS sequence"/>
</dbReference>
<evidence type="ECO:0000313" key="2">
    <source>
        <dbReference type="Proteomes" id="UP000285310"/>
    </source>
</evidence>
<evidence type="ECO:0000313" key="1">
    <source>
        <dbReference type="EMBL" id="ROO30775.1"/>
    </source>
</evidence>
<dbReference type="AlphaFoldDB" id="A0A423PYT8"/>
<protein>
    <submittedName>
        <fullName evidence="1">Uncharacterized protein</fullName>
    </submittedName>
</protein>
<organism evidence="1 2">
    <name type="scientific">Salinisphaera japonica YTM-1</name>
    <dbReference type="NCBI Taxonomy" id="1209778"/>
    <lineage>
        <taxon>Bacteria</taxon>
        <taxon>Pseudomonadati</taxon>
        <taxon>Pseudomonadota</taxon>
        <taxon>Gammaproteobacteria</taxon>
        <taxon>Salinisphaerales</taxon>
        <taxon>Salinisphaeraceae</taxon>
        <taxon>Salinisphaera</taxon>
    </lineage>
</organism>
<proteinExistence type="predicted"/>
<name>A0A423PYT8_9GAMM</name>
<reference evidence="1 2" key="1">
    <citation type="submission" date="2013-10" db="EMBL/GenBank/DDBJ databases">
        <title>Salinisphaera japonica YTM-1 Genome Sequencing.</title>
        <authorList>
            <person name="Lai Q."/>
            <person name="Li C."/>
            <person name="Shao Z."/>
        </authorList>
    </citation>
    <scope>NUCLEOTIDE SEQUENCE [LARGE SCALE GENOMIC DNA]</scope>
    <source>
        <strain evidence="1 2">YTM-1</strain>
    </source>
</reference>